<dbReference type="Proteomes" id="UP000230505">
    <property type="component" value="Unassembled WGS sequence"/>
</dbReference>
<feature type="non-terminal residue" evidence="1">
    <location>
        <position position="1"/>
    </location>
</feature>
<organism evidence="1 2">
    <name type="scientific">bacterium (Candidatus Gribaldobacteria) CG_4_8_14_3_um_filter_42_11</name>
    <dbReference type="NCBI Taxonomy" id="2014267"/>
    <lineage>
        <taxon>Bacteria</taxon>
        <taxon>Candidatus Gribaldobacteria</taxon>
    </lineage>
</organism>
<dbReference type="AlphaFoldDB" id="A0A2M7IXN7"/>
<protein>
    <submittedName>
        <fullName evidence="1">Uncharacterized protein</fullName>
    </submittedName>
</protein>
<gene>
    <name evidence="1" type="ORF">COZ78_03005</name>
</gene>
<reference evidence="2" key="1">
    <citation type="submission" date="2017-09" db="EMBL/GenBank/DDBJ databases">
        <title>Depth-based differentiation of microbial function through sediment-hosted aquifers and enrichment of novel symbionts in the deep terrestrial subsurface.</title>
        <authorList>
            <person name="Probst A.J."/>
            <person name="Ladd B."/>
            <person name="Jarett J.K."/>
            <person name="Geller-Mcgrath D.E."/>
            <person name="Sieber C.M.K."/>
            <person name="Emerson J.B."/>
            <person name="Anantharaman K."/>
            <person name="Thomas B.C."/>
            <person name="Malmstrom R."/>
            <person name="Stieglmeier M."/>
            <person name="Klingl A."/>
            <person name="Woyke T."/>
            <person name="Ryan C.M."/>
            <person name="Banfield J.F."/>
        </authorList>
    </citation>
    <scope>NUCLEOTIDE SEQUENCE [LARGE SCALE GENOMIC DNA]</scope>
</reference>
<name>A0A2M7IXN7_9BACT</name>
<evidence type="ECO:0000313" key="1">
    <source>
        <dbReference type="EMBL" id="PIX02942.1"/>
    </source>
</evidence>
<dbReference type="EMBL" id="PFHV01000080">
    <property type="protein sequence ID" value="PIX02942.1"/>
    <property type="molecule type" value="Genomic_DNA"/>
</dbReference>
<sequence length="119" mass="13478">NEMGYEGIICQVMEDLALGRNPELLKKIEENHAQAKKDGGFIKWYYNSIVDSDAILVLNYDKGDIKNYIGGNTLMEMAFAHVHDKKIFLLNPAPEISYRDEIIAMDPIILNGDLSKISF</sequence>
<accession>A0A2M7IXN7</accession>
<comment type="caution">
    <text evidence="1">The sequence shown here is derived from an EMBL/GenBank/DDBJ whole genome shotgun (WGS) entry which is preliminary data.</text>
</comment>
<proteinExistence type="predicted"/>
<evidence type="ECO:0000313" key="2">
    <source>
        <dbReference type="Proteomes" id="UP000230505"/>
    </source>
</evidence>